<comment type="similarity">
    <text evidence="1 6">Belongs to the ATG17 family.</text>
</comment>
<gene>
    <name evidence="9" type="ORF">EWM64_g718</name>
</gene>
<evidence type="ECO:0000256" key="6">
    <source>
        <dbReference type="RuleBase" id="RU368080"/>
    </source>
</evidence>
<feature type="region of interest" description="Disordered" evidence="7">
    <location>
        <begin position="124"/>
        <end position="171"/>
    </location>
</feature>
<dbReference type="Pfam" id="PF04108">
    <property type="entry name" value="ATG17_like"/>
    <property type="match status" value="1"/>
</dbReference>
<feature type="compositionally biased region" description="Polar residues" evidence="7">
    <location>
        <begin position="124"/>
        <end position="133"/>
    </location>
</feature>
<sequence>MSQSPQAQTEQTELASLVLHSKTALQQGEALCLRASSSSNASAQDAFDLLALNARVRWISDAVIEQLKLAASVAKTIEERRTKLEKQTQDWDTVRAQWTTSLDTLLESLGSQVVPPDFHDSMSDSSIFGSQFSEPEMDHSNHTSEPGHSPTLTIRHTNGNGRHKSKKDKDLNDRTRWKTLRDFVDERAIEDAIETIEAERVALDDVLASTADYPSTLHDTLSTIRDALPRACQSIRVDEVLTKQEDLSATMAEQLESLAEHYDKMEGALQEHEAGEVFGEDDLQDMQRDTNELPAIVSELDESCAAIERRRDELLSAKHEAEHSLEILCTTLDNLDELGDIMGEMLEQQQRAENGLRIYISIYSSLKSCLIGLRHIKAPS</sequence>
<dbReference type="GO" id="GO:0060090">
    <property type="term" value="F:molecular adaptor activity"/>
    <property type="evidence" value="ECO:0007669"/>
    <property type="project" value="TreeGrafter"/>
</dbReference>
<comment type="subcellular location">
    <subcellularLocation>
        <location evidence="6">Cytoplasm</location>
    </subcellularLocation>
    <subcellularLocation>
        <location evidence="6">Preautophagosomal structure membrane</location>
        <topology evidence="6">Peripheral membrane protein</topology>
    </subcellularLocation>
</comment>
<evidence type="ECO:0000256" key="4">
    <source>
        <dbReference type="ARBA" id="ARBA00023006"/>
    </source>
</evidence>
<dbReference type="PANTHER" id="PTHR28005:SF1">
    <property type="entry name" value="AUTOPHAGY-RELATED PROTEIN 17"/>
    <property type="match status" value="1"/>
</dbReference>
<keyword evidence="3 6" id="KW-0963">Cytoplasm</keyword>
<dbReference type="OrthoDB" id="1937984at2759"/>
<proteinExistence type="inferred from homology"/>
<dbReference type="InterPro" id="IPR007240">
    <property type="entry name" value="Atg17"/>
</dbReference>
<evidence type="ECO:0000259" key="8">
    <source>
        <dbReference type="Pfam" id="PF04108"/>
    </source>
</evidence>
<reference evidence="9 10" key="1">
    <citation type="submission" date="2019-02" db="EMBL/GenBank/DDBJ databases">
        <title>Genome sequencing of the rare red list fungi Hericium alpestre (H. flagellum).</title>
        <authorList>
            <person name="Buettner E."/>
            <person name="Kellner H."/>
        </authorList>
    </citation>
    <scope>NUCLEOTIDE SEQUENCE [LARGE SCALE GENOMIC DNA]</scope>
    <source>
        <strain evidence="9 10">DSM 108284</strain>
    </source>
</reference>
<dbReference type="AlphaFoldDB" id="A0A4Z0A883"/>
<dbReference type="Proteomes" id="UP000298061">
    <property type="component" value="Unassembled WGS sequence"/>
</dbReference>
<evidence type="ECO:0000256" key="1">
    <source>
        <dbReference type="ARBA" id="ARBA00006259"/>
    </source>
</evidence>
<dbReference type="GO" id="GO:0030295">
    <property type="term" value="F:protein kinase activator activity"/>
    <property type="evidence" value="ECO:0007669"/>
    <property type="project" value="TreeGrafter"/>
</dbReference>
<dbReference type="GO" id="GO:0034045">
    <property type="term" value="C:phagophore assembly site membrane"/>
    <property type="evidence" value="ECO:0007669"/>
    <property type="project" value="UniProtKB-SubCell"/>
</dbReference>
<evidence type="ECO:0000313" key="9">
    <source>
        <dbReference type="EMBL" id="TFY83282.1"/>
    </source>
</evidence>
<evidence type="ECO:0000256" key="3">
    <source>
        <dbReference type="ARBA" id="ARBA00022490"/>
    </source>
</evidence>
<dbReference type="GO" id="GO:0000045">
    <property type="term" value="P:autophagosome assembly"/>
    <property type="evidence" value="ECO:0007669"/>
    <property type="project" value="TreeGrafter"/>
</dbReference>
<keyword evidence="5" id="KW-0472">Membrane</keyword>
<feature type="domain" description="Autophagy protein ATG17-like" evidence="8">
    <location>
        <begin position="25"/>
        <end position="356"/>
    </location>
</feature>
<keyword evidence="10" id="KW-1185">Reference proteome</keyword>
<dbReference type="PANTHER" id="PTHR28005">
    <property type="entry name" value="AUTOPHAGY-RELATED PROTEIN 17"/>
    <property type="match status" value="1"/>
</dbReference>
<protein>
    <recommendedName>
        <fullName evidence="2 6">Autophagy-related protein 17</fullName>
    </recommendedName>
</protein>
<dbReference type="GO" id="GO:0000422">
    <property type="term" value="P:autophagy of mitochondrion"/>
    <property type="evidence" value="ECO:0007669"/>
    <property type="project" value="TreeGrafter"/>
</dbReference>
<evidence type="ECO:0000313" key="10">
    <source>
        <dbReference type="Proteomes" id="UP000298061"/>
    </source>
</evidence>
<name>A0A4Z0A883_9AGAM</name>
<evidence type="ECO:0000256" key="7">
    <source>
        <dbReference type="SAM" id="MobiDB-lite"/>
    </source>
</evidence>
<dbReference type="EMBL" id="SFCI01000039">
    <property type="protein sequence ID" value="TFY83282.1"/>
    <property type="molecule type" value="Genomic_DNA"/>
</dbReference>
<evidence type="ECO:0000256" key="5">
    <source>
        <dbReference type="ARBA" id="ARBA00023136"/>
    </source>
</evidence>
<accession>A0A4Z0A883</accession>
<dbReference type="InterPro" id="IPR045326">
    <property type="entry name" value="ATG17-like_dom"/>
</dbReference>
<comment type="caution">
    <text evidence="9">The sequence shown here is derived from an EMBL/GenBank/DDBJ whole genome shotgun (WGS) entry which is preliminary data.</text>
</comment>
<organism evidence="9 10">
    <name type="scientific">Hericium alpestre</name>
    <dbReference type="NCBI Taxonomy" id="135208"/>
    <lineage>
        <taxon>Eukaryota</taxon>
        <taxon>Fungi</taxon>
        <taxon>Dikarya</taxon>
        <taxon>Basidiomycota</taxon>
        <taxon>Agaricomycotina</taxon>
        <taxon>Agaricomycetes</taxon>
        <taxon>Russulales</taxon>
        <taxon>Hericiaceae</taxon>
        <taxon>Hericium</taxon>
    </lineage>
</organism>
<dbReference type="GO" id="GO:0034727">
    <property type="term" value="P:piecemeal microautophagy of the nucleus"/>
    <property type="evidence" value="ECO:0007669"/>
    <property type="project" value="TreeGrafter"/>
</dbReference>
<comment type="function">
    <text evidence="6">Autophagy-specific protein that functions in response to autophagy-inducing signals as a scaffold to recruit other ATG proteins to organize preautophagosomal structure (PAS) formation. Modulates the timing and magnitude of the autophagy response, such as the size of the sequestering vesicles. Plays particularly a role in pexophagy and nucleophagy.</text>
</comment>
<feature type="compositionally biased region" description="Polar residues" evidence="7">
    <location>
        <begin position="143"/>
        <end position="160"/>
    </location>
</feature>
<evidence type="ECO:0000256" key="2">
    <source>
        <dbReference type="ARBA" id="ARBA00013806"/>
    </source>
</evidence>
<dbReference type="GO" id="GO:1990316">
    <property type="term" value="C:Atg1/ULK1 kinase complex"/>
    <property type="evidence" value="ECO:0007669"/>
    <property type="project" value="TreeGrafter"/>
</dbReference>
<keyword evidence="4 6" id="KW-0072">Autophagy</keyword>
<dbReference type="STRING" id="135208.A0A4Z0A883"/>